<gene>
    <name evidence="4" type="ORF">J2T09_000508</name>
</gene>
<evidence type="ECO:0000256" key="1">
    <source>
        <dbReference type="ARBA" id="ARBA00006499"/>
    </source>
</evidence>
<keyword evidence="5" id="KW-1185">Reference proteome</keyword>
<feature type="domain" description="Phospholipase/carboxylesterase/thioesterase" evidence="3">
    <location>
        <begin position="9"/>
        <end position="200"/>
    </location>
</feature>
<organism evidence="4 5">
    <name type="scientific">Neorhizobium huautlense</name>
    <dbReference type="NCBI Taxonomy" id="67774"/>
    <lineage>
        <taxon>Bacteria</taxon>
        <taxon>Pseudomonadati</taxon>
        <taxon>Pseudomonadota</taxon>
        <taxon>Alphaproteobacteria</taxon>
        <taxon>Hyphomicrobiales</taxon>
        <taxon>Rhizobiaceae</taxon>
        <taxon>Rhizobium/Agrobacterium group</taxon>
        <taxon>Neorhizobium</taxon>
    </lineage>
</organism>
<protein>
    <submittedName>
        <fullName evidence="4">Phospholipase/carboxylesterase</fullName>
    </submittedName>
</protein>
<evidence type="ECO:0000313" key="4">
    <source>
        <dbReference type="EMBL" id="MDP9835767.1"/>
    </source>
</evidence>
<proteinExistence type="inferred from homology"/>
<evidence type="ECO:0000256" key="2">
    <source>
        <dbReference type="ARBA" id="ARBA00022801"/>
    </source>
</evidence>
<dbReference type="Gene3D" id="3.40.50.1820">
    <property type="entry name" value="alpha/beta hydrolase"/>
    <property type="match status" value="1"/>
</dbReference>
<comment type="similarity">
    <text evidence="1">Belongs to the AB hydrolase superfamily. AB hydrolase 2 family.</text>
</comment>
<dbReference type="Proteomes" id="UP001241472">
    <property type="component" value="Unassembled WGS sequence"/>
</dbReference>
<dbReference type="PANTHER" id="PTHR10655:SF17">
    <property type="entry name" value="LYSOPHOSPHOLIPASE-LIKE PROTEIN 1"/>
    <property type="match status" value="1"/>
</dbReference>
<comment type="caution">
    <text evidence="4">The sequence shown here is derived from an EMBL/GenBank/DDBJ whole genome shotgun (WGS) entry which is preliminary data.</text>
</comment>
<keyword evidence="2" id="KW-0378">Hydrolase</keyword>
<accession>A0ABT9PMS5</accession>
<dbReference type="InterPro" id="IPR050565">
    <property type="entry name" value="LYPA1-2/EST-like"/>
</dbReference>
<sequence length="205" mass="21739">MTISQNAFLAILLHGVGSNGDDLEPLGKSWQARVPNVTFVSPNAPERCDFSSGYQWFSVAGVTPENRPARVSAARPAFDAVISSIVEEHGFSDKLDRVVFVGFSQGTIMSLDAVASGRWPVAGVIGFSGRLASEKPLTPAKDTKILLVHGTSDSVIPSWETEKAETELKALGMQVETVIEPGLGHTISIGGADRACGFLETLVKA</sequence>
<reference evidence="4 5" key="1">
    <citation type="submission" date="2023-07" db="EMBL/GenBank/DDBJ databases">
        <title>Sorghum-associated microbial communities from plants grown in Nebraska, USA.</title>
        <authorList>
            <person name="Schachtman D."/>
        </authorList>
    </citation>
    <scope>NUCLEOTIDE SEQUENCE [LARGE SCALE GENOMIC DNA]</scope>
    <source>
        <strain evidence="4 5">DS1307</strain>
    </source>
</reference>
<dbReference type="RefSeq" id="WP_306830695.1">
    <property type="nucleotide sequence ID" value="NZ_JAUSRF010000001.1"/>
</dbReference>
<evidence type="ECO:0000313" key="5">
    <source>
        <dbReference type="Proteomes" id="UP001241472"/>
    </source>
</evidence>
<dbReference type="Pfam" id="PF02230">
    <property type="entry name" value="Abhydrolase_2"/>
    <property type="match status" value="1"/>
</dbReference>
<dbReference type="InterPro" id="IPR003140">
    <property type="entry name" value="PLipase/COase/thioEstase"/>
</dbReference>
<evidence type="ECO:0000259" key="3">
    <source>
        <dbReference type="Pfam" id="PF02230"/>
    </source>
</evidence>
<dbReference type="EMBL" id="JAUSRF010000001">
    <property type="protein sequence ID" value="MDP9835767.1"/>
    <property type="molecule type" value="Genomic_DNA"/>
</dbReference>
<dbReference type="InterPro" id="IPR029058">
    <property type="entry name" value="AB_hydrolase_fold"/>
</dbReference>
<dbReference type="SUPFAM" id="SSF53474">
    <property type="entry name" value="alpha/beta-Hydrolases"/>
    <property type="match status" value="1"/>
</dbReference>
<dbReference type="PANTHER" id="PTHR10655">
    <property type="entry name" value="LYSOPHOSPHOLIPASE-RELATED"/>
    <property type="match status" value="1"/>
</dbReference>
<name>A0ABT9PMS5_9HYPH</name>